<comment type="caution">
    <text evidence="1">The sequence shown here is derived from an EMBL/GenBank/DDBJ whole genome shotgun (WGS) entry which is preliminary data.</text>
</comment>
<dbReference type="GO" id="GO:0032298">
    <property type="term" value="P:positive regulation of DNA-templated DNA replication initiation"/>
    <property type="evidence" value="ECO:0007669"/>
    <property type="project" value="TreeGrafter"/>
</dbReference>
<evidence type="ECO:0000313" key="2">
    <source>
        <dbReference type="Proteomes" id="UP000191980"/>
    </source>
</evidence>
<proteinExistence type="predicted"/>
<dbReference type="GO" id="GO:0003677">
    <property type="term" value="F:DNA binding"/>
    <property type="evidence" value="ECO:0007669"/>
    <property type="project" value="InterPro"/>
</dbReference>
<dbReference type="AlphaFoldDB" id="A0A1V8M2F6"/>
<gene>
    <name evidence="1" type="ORF">AU255_16170</name>
</gene>
<dbReference type="PANTHER" id="PTHR38767:SF1">
    <property type="entry name" value="DNA POLYMERASE III SUBUNIT CHI"/>
    <property type="match status" value="1"/>
</dbReference>
<dbReference type="Gene3D" id="3.40.50.10110">
    <property type="entry name" value="DNA polymerase III subunit chi"/>
    <property type="match status" value="1"/>
</dbReference>
<keyword evidence="2" id="KW-1185">Reference proteome</keyword>
<dbReference type="STRING" id="1420851.AU255_16170"/>
<dbReference type="InterPro" id="IPR007459">
    <property type="entry name" value="DNA_pol3_chi"/>
</dbReference>
<organism evidence="1 2">
    <name type="scientific">Methyloprofundus sedimenti</name>
    <dbReference type="NCBI Taxonomy" id="1420851"/>
    <lineage>
        <taxon>Bacteria</taxon>
        <taxon>Pseudomonadati</taxon>
        <taxon>Pseudomonadota</taxon>
        <taxon>Gammaproteobacteria</taxon>
        <taxon>Methylococcales</taxon>
        <taxon>Methylococcaceae</taxon>
        <taxon>Methyloprofundus</taxon>
    </lineage>
</organism>
<reference evidence="1 2" key="1">
    <citation type="submission" date="2015-12" db="EMBL/GenBank/DDBJ databases">
        <authorList>
            <person name="Shamseldin A."/>
            <person name="Moawad H."/>
            <person name="Abd El-Rahim W.M."/>
            <person name="Sadowsky M.J."/>
        </authorList>
    </citation>
    <scope>NUCLEOTIDE SEQUENCE [LARGE SCALE GENOMIC DNA]</scope>
    <source>
        <strain evidence="1 2">WF1</strain>
    </source>
</reference>
<dbReference type="RefSeq" id="WP_080523973.1">
    <property type="nucleotide sequence ID" value="NZ_LPUF01000003.1"/>
</dbReference>
<dbReference type="SUPFAM" id="SSF102400">
    <property type="entry name" value="DNA polymerase III chi subunit"/>
    <property type="match status" value="1"/>
</dbReference>
<dbReference type="EMBL" id="LPUF01000003">
    <property type="protein sequence ID" value="OQK15739.1"/>
    <property type="molecule type" value="Genomic_DNA"/>
</dbReference>
<dbReference type="InterPro" id="IPR036768">
    <property type="entry name" value="PolIII_chi_sf"/>
</dbReference>
<sequence>MPPKVNFYILSSQSEQGRQLFACKLAEKAFRLGFKTYILTDNLIQAQQMDKQLWTFRANSFVAHEIYQNDLPSIANTVIIGTQQAPAPWQHTLINLSTKCPENFMLSEQILELLDNDETQKQAGRLRYRQYQQQGITPNTHTM</sequence>
<name>A0A1V8M2F6_9GAMM</name>
<evidence type="ECO:0000313" key="1">
    <source>
        <dbReference type="EMBL" id="OQK15739.1"/>
    </source>
</evidence>
<accession>A0A1V8M2F6</accession>
<dbReference type="PANTHER" id="PTHR38767">
    <property type="entry name" value="DNA POLYMERASE III SUBUNIT CHI"/>
    <property type="match status" value="1"/>
</dbReference>
<dbReference type="Proteomes" id="UP000191980">
    <property type="component" value="Unassembled WGS sequence"/>
</dbReference>
<dbReference type="GO" id="GO:0003887">
    <property type="term" value="F:DNA-directed DNA polymerase activity"/>
    <property type="evidence" value="ECO:0007669"/>
    <property type="project" value="InterPro"/>
</dbReference>
<dbReference type="GO" id="GO:0006260">
    <property type="term" value="P:DNA replication"/>
    <property type="evidence" value="ECO:0007669"/>
    <property type="project" value="InterPro"/>
</dbReference>
<dbReference type="OrthoDB" id="5297568at2"/>
<dbReference type="Pfam" id="PF04364">
    <property type="entry name" value="DNA_pol3_chi"/>
    <property type="match status" value="1"/>
</dbReference>
<protein>
    <submittedName>
        <fullName evidence="1">DNA polymerase III subunit chi</fullName>
    </submittedName>
</protein>